<accession>A0ACC2KXX4</accession>
<name>A0ACC2KXX4_PERAE</name>
<dbReference type="Proteomes" id="UP001234297">
    <property type="component" value="Chromosome 6"/>
</dbReference>
<keyword evidence="2" id="KW-1185">Reference proteome</keyword>
<evidence type="ECO:0000313" key="2">
    <source>
        <dbReference type="Proteomes" id="UP001234297"/>
    </source>
</evidence>
<organism evidence="1 2">
    <name type="scientific">Persea americana</name>
    <name type="common">Avocado</name>
    <dbReference type="NCBI Taxonomy" id="3435"/>
    <lineage>
        <taxon>Eukaryota</taxon>
        <taxon>Viridiplantae</taxon>
        <taxon>Streptophyta</taxon>
        <taxon>Embryophyta</taxon>
        <taxon>Tracheophyta</taxon>
        <taxon>Spermatophyta</taxon>
        <taxon>Magnoliopsida</taxon>
        <taxon>Magnoliidae</taxon>
        <taxon>Laurales</taxon>
        <taxon>Lauraceae</taxon>
        <taxon>Persea</taxon>
    </lineage>
</organism>
<protein>
    <submittedName>
        <fullName evidence="1">Uncharacterized protein</fullName>
    </submittedName>
</protein>
<comment type="caution">
    <text evidence="1">The sequence shown here is derived from an EMBL/GenBank/DDBJ whole genome shotgun (WGS) entry which is preliminary data.</text>
</comment>
<evidence type="ECO:0000313" key="1">
    <source>
        <dbReference type="EMBL" id="KAJ8625865.1"/>
    </source>
</evidence>
<gene>
    <name evidence="1" type="ORF">MRB53_019172</name>
</gene>
<reference evidence="1 2" key="1">
    <citation type="journal article" date="2022" name="Hortic Res">
        <title>A haplotype resolved chromosomal level avocado genome allows analysis of novel avocado genes.</title>
        <authorList>
            <person name="Nath O."/>
            <person name="Fletcher S.J."/>
            <person name="Hayward A."/>
            <person name="Shaw L.M."/>
            <person name="Masouleh A.K."/>
            <person name="Furtado A."/>
            <person name="Henry R.J."/>
            <person name="Mitter N."/>
        </authorList>
    </citation>
    <scope>NUCLEOTIDE SEQUENCE [LARGE SCALE GENOMIC DNA]</scope>
    <source>
        <strain evidence="2">cv. Hass</strain>
    </source>
</reference>
<sequence length="116" mass="12592">MNQEEEEERVSPRGSGRGDECELQVGACVRALSTNLSLSPRRYTAPEALPMAKAVACRCPVFLLFFLPWNVLVRISAEGGFGSKLLTGLREEAHRIGKLAAALLRNFSCSLGSDPV</sequence>
<dbReference type="EMBL" id="CM056814">
    <property type="protein sequence ID" value="KAJ8625865.1"/>
    <property type="molecule type" value="Genomic_DNA"/>
</dbReference>
<proteinExistence type="predicted"/>